<keyword evidence="2" id="KW-0489">Methyltransferase</keyword>
<keyword evidence="3" id="KW-1185">Reference proteome</keyword>
<dbReference type="EC" id="2.1.1.-" evidence="2"/>
<protein>
    <submittedName>
        <fullName evidence="2">Class I SAM-dependent methyltransferase</fullName>
        <ecNumber evidence="2">2.1.1.-</ecNumber>
    </submittedName>
</protein>
<dbReference type="InterPro" id="IPR029063">
    <property type="entry name" value="SAM-dependent_MTases_sf"/>
</dbReference>
<dbReference type="SUPFAM" id="SSF53335">
    <property type="entry name" value="S-adenosyl-L-methionine-dependent methyltransferases"/>
    <property type="match status" value="1"/>
</dbReference>
<name>A0ABW3T228_9CAUL</name>
<dbReference type="Proteomes" id="UP001597216">
    <property type="component" value="Unassembled WGS sequence"/>
</dbReference>
<comment type="caution">
    <text evidence="2">The sequence shown here is derived from an EMBL/GenBank/DDBJ whole genome shotgun (WGS) entry which is preliminary data.</text>
</comment>
<dbReference type="RefSeq" id="WP_377353557.1">
    <property type="nucleotide sequence ID" value="NZ_JBHTLQ010000020.1"/>
</dbReference>
<accession>A0ABW3T228</accession>
<sequence length="223" mass="23925">MSDQKDFIPALGRAELTGDYDRVIAVMTRERRWRAALLDLLDPSDGELIVDIGAGTGSQAIAIKARCPGARVVGIDPDPAVLRIAKDKAAAAGVEVEWLEGYGDEADRRLGSAVADKVISSLVLHQCDVPVKAEILKAMVRLGRPDARVVIADYGLQRTLLMRLLFRQVQALDGWERTGFNAKGKLPDLMAEAGLLGVAERRVVPTPTGSISLYVATTPGAGR</sequence>
<dbReference type="Gene3D" id="3.40.50.150">
    <property type="entry name" value="Vaccinia Virus protein VP39"/>
    <property type="match status" value="1"/>
</dbReference>
<organism evidence="2 3">
    <name type="scientific">Phenylobacterium conjunctum</name>
    <dbReference type="NCBI Taxonomy" id="1298959"/>
    <lineage>
        <taxon>Bacteria</taxon>
        <taxon>Pseudomonadati</taxon>
        <taxon>Pseudomonadota</taxon>
        <taxon>Alphaproteobacteria</taxon>
        <taxon>Caulobacterales</taxon>
        <taxon>Caulobacteraceae</taxon>
        <taxon>Phenylobacterium</taxon>
    </lineage>
</organism>
<dbReference type="CDD" id="cd02440">
    <property type="entry name" value="AdoMet_MTases"/>
    <property type="match status" value="1"/>
</dbReference>
<gene>
    <name evidence="2" type="ORF">ACFQ27_10500</name>
</gene>
<dbReference type="GO" id="GO:0008168">
    <property type="term" value="F:methyltransferase activity"/>
    <property type="evidence" value="ECO:0007669"/>
    <property type="project" value="UniProtKB-KW"/>
</dbReference>
<keyword evidence="2" id="KW-0808">Transferase</keyword>
<evidence type="ECO:0000259" key="1">
    <source>
        <dbReference type="Pfam" id="PF13649"/>
    </source>
</evidence>
<feature type="domain" description="Methyltransferase" evidence="1">
    <location>
        <begin position="49"/>
        <end position="145"/>
    </location>
</feature>
<dbReference type="Pfam" id="PF13649">
    <property type="entry name" value="Methyltransf_25"/>
    <property type="match status" value="1"/>
</dbReference>
<proteinExistence type="predicted"/>
<reference evidence="3" key="1">
    <citation type="journal article" date="2019" name="Int. J. Syst. Evol. Microbiol.">
        <title>The Global Catalogue of Microorganisms (GCM) 10K type strain sequencing project: providing services to taxonomists for standard genome sequencing and annotation.</title>
        <authorList>
            <consortium name="The Broad Institute Genomics Platform"/>
            <consortium name="The Broad Institute Genome Sequencing Center for Infectious Disease"/>
            <person name="Wu L."/>
            <person name="Ma J."/>
        </authorList>
    </citation>
    <scope>NUCLEOTIDE SEQUENCE [LARGE SCALE GENOMIC DNA]</scope>
    <source>
        <strain evidence="3">CCUG 55074</strain>
    </source>
</reference>
<dbReference type="EMBL" id="JBHTLQ010000020">
    <property type="protein sequence ID" value="MFD1191010.1"/>
    <property type="molecule type" value="Genomic_DNA"/>
</dbReference>
<evidence type="ECO:0000313" key="2">
    <source>
        <dbReference type="EMBL" id="MFD1191010.1"/>
    </source>
</evidence>
<dbReference type="InterPro" id="IPR041698">
    <property type="entry name" value="Methyltransf_25"/>
</dbReference>
<dbReference type="GO" id="GO:0032259">
    <property type="term" value="P:methylation"/>
    <property type="evidence" value="ECO:0007669"/>
    <property type="project" value="UniProtKB-KW"/>
</dbReference>
<evidence type="ECO:0000313" key="3">
    <source>
        <dbReference type="Proteomes" id="UP001597216"/>
    </source>
</evidence>